<evidence type="ECO:0000259" key="1">
    <source>
        <dbReference type="SMART" id="SM00849"/>
    </source>
</evidence>
<gene>
    <name evidence="2" type="ORF">FALBO_15832</name>
</gene>
<comment type="caution">
    <text evidence="2">The sequence shown here is derived from an EMBL/GenBank/DDBJ whole genome shotgun (WGS) entry which is preliminary data.</text>
</comment>
<dbReference type="Proteomes" id="UP000554235">
    <property type="component" value="Unassembled WGS sequence"/>
</dbReference>
<protein>
    <submittedName>
        <fullName evidence="2">Metallo-beta-lactamase domain containing protein</fullName>
    </submittedName>
</protein>
<dbReference type="InterPro" id="IPR036866">
    <property type="entry name" value="RibonucZ/Hydroxyglut_hydro"/>
</dbReference>
<dbReference type="SMART" id="SM00849">
    <property type="entry name" value="Lactamase_B"/>
    <property type="match status" value="1"/>
</dbReference>
<dbReference type="InterPro" id="IPR029069">
    <property type="entry name" value="HotDog_dom_sf"/>
</dbReference>
<evidence type="ECO:0000313" key="2">
    <source>
        <dbReference type="EMBL" id="KAF4454391.1"/>
    </source>
</evidence>
<dbReference type="EMBL" id="JAADYS010002812">
    <property type="protein sequence ID" value="KAF4454391.1"/>
    <property type="molecule type" value="Genomic_DNA"/>
</dbReference>
<dbReference type="SUPFAM" id="SSF54637">
    <property type="entry name" value="Thioesterase/thiol ester dehydrase-isomerase"/>
    <property type="match status" value="1"/>
</dbReference>
<dbReference type="InterPro" id="IPR052061">
    <property type="entry name" value="PTE-AB_protein"/>
</dbReference>
<dbReference type="AlphaFoldDB" id="A0A8H4KQV5"/>
<evidence type="ECO:0000313" key="3">
    <source>
        <dbReference type="Proteomes" id="UP000554235"/>
    </source>
</evidence>
<accession>A0A8H4KQV5</accession>
<dbReference type="Gene3D" id="3.60.15.10">
    <property type="entry name" value="Ribonuclease Z/Hydroxyacylglutathione hydrolase-like"/>
    <property type="match status" value="1"/>
</dbReference>
<sequence length="542" mass="60791">MLRWKSFATCSRSLSARSHMSLRCFSIFRSRSDSKQQSDFLEEFIQRQKPPQRTIDHFSSLDWARKILGDPAYEAIPFYSQYHDGDTDENRFFARMASTDTIIPHTLPFRLKSFKTPEADGEASTPAADGRPELLCLMSLGHDLQAHPSIVHGGFQGVIFDEIMRTVVLLHYNNIRSLGPRDKHFTANMSMSYVAPLAAPSNVFVRGWLTGREGRKWFPKAEIVSGDGNDYHRVTTLQLFQPSLFVSSSNIMGKPSSLLRADLFNAPAIPTSEHLPDGSVGLWQPTVVTLISGQSEAVLVDTLFTADQGASLGDWLEETLGGKRLTTIYITHGHGDHWFNLRYLVKRFPGVEVVATQESIEHMSTQCTPEYRTFWQNLFPGQIDDGSFNIIAKPLKDNKFTLEGHALEAVPVGHSDCDKTSFLYVPSLRLAVAGDIVYNDVHMWMAESPSQAHRDEWIRCLDRLETYSPAIVIGSHHRPGAVDGAFNIEASRQYIKTFSKLVEELKSAKELYDKVLAAYPNRIGKLVLWLGCKANFSSGGDN</sequence>
<dbReference type="CDD" id="cd07739">
    <property type="entry name" value="metallo-hydrolase-like_MBL-fold"/>
    <property type="match status" value="1"/>
</dbReference>
<reference evidence="2 3" key="1">
    <citation type="submission" date="2020-01" db="EMBL/GenBank/DDBJ databases">
        <title>Identification and distribution of gene clusters putatively required for synthesis of sphingolipid metabolism inhibitors in phylogenetically diverse species of the filamentous fungus Fusarium.</title>
        <authorList>
            <person name="Kim H.-S."/>
            <person name="Busman M."/>
            <person name="Brown D.W."/>
            <person name="Divon H."/>
            <person name="Uhlig S."/>
            <person name="Proctor R.H."/>
        </authorList>
    </citation>
    <scope>NUCLEOTIDE SEQUENCE [LARGE SCALE GENOMIC DNA]</scope>
    <source>
        <strain evidence="2 3">NRRL 20459</strain>
    </source>
</reference>
<proteinExistence type="predicted"/>
<dbReference type="Gene3D" id="3.10.129.10">
    <property type="entry name" value="Hotdog Thioesterase"/>
    <property type="match status" value="1"/>
</dbReference>
<dbReference type="PANTHER" id="PTHR47260">
    <property type="entry name" value="UPF0644 PROTEIN PB2B4.06"/>
    <property type="match status" value="1"/>
</dbReference>
<dbReference type="Pfam" id="PF00753">
    <property type="entry name" value="Lactamase_B"/>
    <property type="match status" value="1"/>
</dbReference>
<dbReference type="PANTHER" id="PTHR47260:SF3">
    <property type="entry name" value="THIOESTERASE FAMILY PROTEIN (AFU_ORTHOLOGUE AFUA_7G03960)"/>
    <property type="match status" value="1"/>
</dbReference>
<name>A0A8H4KQV5_9HYPO</name>
<keyword evidence="3" id="KW-1185">Reference proteome</keyword>
<dbReference type="CDD" id="cd03443">
    <property type="entry name" value="PaaI_thioesterase"/>
    <property type="match status" value="1"/>
</dbReference>
<feature type="domain" description="Metallo-beta-lactamase" evidence="1">
    <location>
        <begin position="285"/>
        <end position="476"/>
    </location>
</feature>
<dbReference type="SUPFAM" id="SSF56281">
    <property type="entry name" value="Metallo-hydrolase/oxidoreductase"/>
    <property type="match status" value="1"/>
</dbReference>
<dbReference type="InterPro" id="IPR001279">
    <property type="entry name" value="Metallo-B-lactamas"/>
</dbReference>
<dbReference type="OrthoDB" id="536211at2759"/>
<organism evidence="2 3">
    <name type="scientific">Fusarium albosuccineum</name>
    <dbReference type="NCBI Taxonomy" id="1237068"/>
    <lineage>
        <taxon>Eukaryota</taxon>
        <taxon>Fungi</taxon>
        <taxon>Dikarya</taxon>
        <taxon>Ascomycota</taxon>
        <taxon>Pezizomycotina</taxon>
        <taxon>Sordariomycetes</taxon>
        <taxon>Hypocreomycetidae</taxon>
        <taxon>Hypocreales</taxon>
        <taxon>Nectriaceae</taxon>
        <taxon>Fusarium</taxon>
        <taxon>Fusarium decemcellulare species complex</taxon>
    </lineage>
</organism>